<evidence type="ECO:0000256" key="6">
    <source>
        <dbReference type="ARBA" id="ARBA00023136"/>
    </source>
</evidence>
<feature type="transmembrane region" description="Helical" evidence="7">
    <location>
        <begin position="338"/>
        <end position="360"/>
    </location>
</feature>
<keyword evidence="5 7" id="KW-1133">Transmembrane helix</keyword>
<keyword evidence="10" id="KW-1185">Reference proteome</keyword>
<feature type="transmembrane region" description="Helical" evidence="7">
    <location>
        <begin position="398"/>
        <end position="416"/>
    </location>
</feature>
<comment type="caution">
    <text evidence="9">The sequence shown here is derived from an EMBL/GenBank/DDBJ whole genome shotgun (WGS) entry which is preliminary data.</text>
</comment>
<evidence type="ECO:0000313" key="10">
    <source>
        <dbReference type="Proteomes" id="UP000521872"/>
    </source>
</evidence>
<dbReference type="PANTHER" id="PTHR43731">
    <property type="entry name" value="RHOMBOID PROTEASE"/>
    <property type="match status" value="1"/>
</dbReference>
<dbReference type="InterPro" id="IPR050925">
    <property type="entry name" value="Rhomboid_protease_S54"/>
</dbReference>
<comment type="similarity">
    <text evidence="2">Belongs to the peptidase S54 family.</text>
</comment>
<feature type="transmembrane region" description="Helical" evidence="7">
    <location>
        <begin position="271"/>
        <end position="289"/>
    </location>
</feature>
<keyword evidence="6 7" id="KW-0472">Membrane</keyword>
<sequence length="439" mass="49289">MLPLLLRSTLKRCPTTCNSSFYSSRSFSWTPYARGFLRTTPRVQQEVLTPNSLPKEQGRVFDQEPEFYKRIGKPRIGKQILFVAVGSFFAITLAATQTTIETEHWTERMLSVSPIWNVKALTNQDLKRAQNAELIQRMRETLTNIQSTVQQLPVLIRPWINLAFVSVMQPYADASEGKRLCWKICLLNAAVYLAWKVKRWQGFMTTRFMHYPLSGLSMTLLTSMFSHRTAIHLLFNCLALESFGSAAYYYLLREQNKEEPEILESTSSYHFLGFFVSAGLFSGLVSHIVSAKIRYPRLIAQLSSSANVSKKTETWASAVAASTASAAQATTKKTARDILPSLGASGAIYAAVTMTALAFPDSQVALFIPPTYPINIQYGVGGLVMLDVIGIIRGWRFFDHWAHLGGAAFGVLYYAYGPSYWRYLRRESTLADQSLVGES</sequence>
<evidence type="ECO:0000256" key="2">
    <source>
        <dbReference type="ARBA" id="ARBA00009045"/>
    </source>
</evidence>
<accession>A0A8H4QGZ5</accession>
<dbReference type="Proteomes" id="UP000521872">
    <property type="component" value="Unassembled WGS sequence"/>
</dbReference>
<feature type="transmembrane region" description="Helical" evidence="7">
    <location>
        <begin position="372"/>
        <end position="391"/>
    </location>
</feature>
<dbReference type="Pfam" id="PF01694">
    <property type="entry name" value="Rhomboid"/>
    <property type="match status" value="1"/>
</dbReference>
<evidence type="ECO:0000256" key="3">
    <source>
        <dbReference type="ARBA" id="ARBA00022692"/>
    </source>
</evidence>
<keyword evidence="3 7" id="KW-0812">Transmembrane</keyword>
<dbReference type="EMBL" id="JAACJL010000058">
    <property type="protein sequence ID" value="KAF4610940.1"/>
    <property type="molecule type" value="Genomic_DNA"/>
</dbReference>
<dbReference type="AlphaFoldDB" id="A0A8H4QGZ5"/>
<dbReference type="GO" id="GO:0016020">
    <property type="term" value="C:membrane"/>
    <property type="evidence" value="ECO:0007669"/>
    <property type="project" value="UniProtKB-SubCell"/>
</dbReference>
<dbReference type="PANTHER" id="PTHR43731:SF14">
    <property type="entry name" value="PRESENILIN-ASSOCIATED RHOMBOID-LIKE PROTEIN, MITOCHONDRIAL"/>
    <property type="match status" value="1"/>
</dbReference>
<evidence type="ECO:0000256" key="7">
    <source>
        <dbReference type="SAM" id="Phobius"/>
    </source>
</evidence>
<reference evidence="9 10" key="1">
    <citation type="submission" date="2019-12" db="EMBL/GenBank/DDBJ databases">
        <authorList>
            <person name="Floudas D."/>
            <person name="Bentzer J."/>
            <person name="Ahren D."/>
            <person name="Johansson T."/>
            <person name="Persson P."/>
            <person name="Tunlid A."/>
        </authorList>
    </citation>
    <scope>NUCLEOTIDE SEQUENCE [LARGE SCALE GENOMIC DNA]</scope>
    <source>
        <strain evidence="9 10">CBS 102.39</strain>
    </source>
</reference>
<dbReference type="GO" id="GO:0004252">
    <property type="term" value="F:serine-type endopeptidase activity"/>
    <property type="evidence" value="ECO:0007669"/>
    <property type="project" value="InterPro"/>
</dbReference>
<dbReference type="Gene3D" id="1.20.1540.10">
    <property type="entry name" value="Rhomboid-like"/>
    <property type="match status" value="1"/>
</dbReference>
<comment type="subcellular location">
    <subcellularLocation>
        <location evidence="1">Membrane</location>
        <topology evidence="1">Multi-pass membrane protein</topology>
    </subcellularLocation>
</comment>
<keyword evidence="4" id="KW-0378">Hydrolase</keyword>
<evidence type="ECO:0000256" key="1">
    <source>
        <dbReference type="ARBA" id="ARBA00004141"/>
    </source>
</evidence>
<evidence type="ECO:0000256" key="4">
    <source>
        <dbReference type="ARBA" id="ARBA00022801"/>
    </source>
</evidence>
<evidence type="ECO:0000313" key="9">
    <source>
        <dbReference type="EMBL" id="KAF4610940.1"/>
    </source>
</evidence>
<name>A0A8H4QGZ5_9AGAR</name>
<feature type="transmembrane region" description="Helical" evidence="7">
    <location>
        <begin position="233"/>
        <end position="251"/>
    </location>
</feature>
<dbReference type="InterPro" id="IPR022764">
    <property type="entry name" value="Peptidase_S54_rhomboid_dom"/>
</dbReference>
<protein>
    <recommendedName>
        <fullName evidence="8">Peptidase S54 rhomboid domain-containing protein</fullName>
    </recommendedName>
</protein>
<evidence type="ECO:0000256" key="5">
    <source>
        <dbReference type="ARBA" id="ARBA00022989"/>
    </source>
</evidence>
<organism evidence="9 10">
    <name type="scientific">Agrocybe pediades</name>
    <dbReference type="NCBI Taxonomy" id="84607"/>
    <lineage>
        <taxon>Eukaryota</taxon>
        <taxon>Fungi</taxon>
        <taxon>Dikarya</taxon>
        <taxon>Basidiomycota</taxon>
        <taxon>Agaricomycotina</taxon>
        <taxon>Agaricomycetes</taxon>
        <taxon>Agaricomycetidae</taxon>
        <taxon>Agaricales</taxon>
        <taxon>Agaricineae</taxon>
        <taxon>Strophariaceae</taxon>
        <taxon>Agrocybe</taxon>
    </lineage>
</organism>
<proteinExistence type="inferred from homology"/>
<feature type="domain" description="Peptidase S54 rhomboid" evidence="8">
    <location>
        <begin position="219"/>
        <end position="415"/>
    </location>
</feature>
<evidence type="ECO:0000259" key="8">
    <source>
        <dbReference type="Pfam" id="PF01694"/>
    </source>
</evidence>
<dbReference type="GO" id="GO:0006465">
    <property type="term" value="P:signal peptide processing"/>
    <property type="evidence" value="ECO:0007669"/>
    <property type="project" value="TreeGrafter"/>
</dbReference>
<feature type="transmembrane region" description="Helical" evidence="7">
    <location>
        <begin position="208"/>
        <end position="226"/>
    </location>
</feature>
<gene>
    <name evidence="9" type="ORF">D9613_006753</name>
</gene>
<dbReference type="InterPro" id="IPR035952">
    <property type="entry name" value="Rhomboid-like_sf"/>
</dbReference>
<dbReference type="SUPFAM" id="SSF144091">
    <property type="entry name" value="Rhomboid-like"/>
    <property type="match status" value="1"/>
</dbReference>